<accession>A0A426UXD2</accession>
<dbReference type="Pfam" id="PF05685">
    <property type="entry name" value="Uma2"/>
    <property type="match status" value="1"/>
</dbReference>
<organism evidence="2 3">
    <name type="scientific">Glycomyces terrestris</name>
    <dbReference type="NCBI Taxonomy" id="2493553"/>
    <lineage>
        <taxon>Bacteria</taxon>
        <taxon>Bacillati</taxon>
        <taxon>Actinomycetota</taxon>
        <taxon>Actinomycetes</taxon>
        <taxon>Glycomycetales</taxon>
        <taxon>Glycomycetaceae</taxon>
        <taxon>Glycomyces</taxon>
    </lineage>
</organism>
<dbReference type="InterPro" id="IPR008538">
    <property type="entry name" value="Uma2"/>
</dbReference>
<dbReference type="PANTHER" id="PTHR35400:SF3">
    <property type="entry name" value="SLL1072 PROTEIN"/>
    <property type="match status" value="1"/>
</dbReference>
<dbReference type="Gene3D" id="3.90.1570.10">
    <property type="entry name" value="tt1808, chain A"/>
    <property type="match status" value="1"/>
</dbReference>
<keyword evidence="2" id="KW-0540">Nuclease</keyword>
<name>A0A426UXD2_9ACTN</name>
<dbReference type="OrthoDB" id="4537149at2"/>
<dbReference type="GO" id="GO:0004519">
    <property type="term" value="F:endonuclease activity"/>
    <property type="evidence" value="ECO:0007669"/>
    <property type="project" value="UniProtKB-KW"/>
</dbReference>
<comment type="caution">
    <text evidence="2">The sequence shown here is derived from an EMBL/GenBank/DDBJ whole genome shotgun (WGS) entry which is preliminary data.</text>
</comment>
<dbReference type="AlphaFoldDB" id="A0A426UXD2"/>
<reference evidence="2 3" key="1">
    <citation type="submission" date="2018-12" db="EMBL/GenBank/DDBJ databases">
        <title>Glycomyces sp. YIM 121974 draft genome.</title>
        <authorList>
            <person name="Li Q."/>
        </authorList>
    </citation>
    <scope>NUCLEOTIDE SEQUENCE [LARGE SCALE GENOMIC DNA]</scope>
    <source>
        <strain evidence="2 3">YIM 121974</strain>
    </source>
</reference>
<protein>
    <submittedName>
        <fullName evidence="2">Uma2 family endonuclease</fullName>
    </submittedName>
</protein>
<keyword evidence="3" id="KW-1185">Reference proteome</keyword>
<dbReference type="RefSeq" id="WP_125247753.1">
    <property type="nucleotide sequence ID" value="NZ_RSEB01000003.1"/>
</dbReference>
<evidence type="ECO:0000313" key="2">
    <source>
        <dbReference type="EMBL" id="RRR99237.1"/>
    </source>
</evidence>
<evidence type="ECO:0000259" key="1">
    <source>
        <dbReference type="Pfam" id="PF05685"/>
    </source>
</evidence>
<dbReference type="CDD" id="cd06260">
    <property type="entry name" value="DUF820-like"/>
    <property type="match status" value="1"/>
</dbReference>
<dbReference type="EMBL" id="RSEB01000003">
    <property type="protein sequence ID" value="RRR99237.1"/>
    <property type="molecule type" value="Genomic_DNA"/>
</dbReference>
<dbReference type="PANTHER" id="PTHR35400">
    <property type="entry name" value="SLR1083 PROTEIN"/>
    <property type="match status" value="1"/>
</dbReference>
<gene>
    <name evidence="2" type="ORF">EIW28_10930</name>
</gene>
<keyword evidence="2" id="KW-0378">Hydrolase</keyword>
<keyword evidence="2" id="KW-0255">Endonuclease</keyword>
<evidence type="ECO:0000313" key="3">
    <source>
        <dbReference type="Proteomes" id="UP000277256"/>
    </source>
</evidence>
<dbReference type="InterPro" id="IPR012296">
    <property type="entry name" value="Nuclease_put_TT1808"/>
</dbReference>
<dbReference type="InterPro" id="IPR011335">
    <property type="entry name" value="Restrct_endonuc-II-like"/>
</dbReference>
<dbReference type="SUPFAM" id="SSF52980">
    <property type="entry name" value="Restriction endonuclease-like"/>
    <property type="match status" value="1"/>
</dbReference>
<feature type="domain" description="Putative restriction endonuclease" evidence="1">
    <location>
        <begin position="29"/>
        <end position="191"/>
    </location>
</feature>
<sequence length="197" mass="22065">MVMTLARETNDATDYDGAEREFRELLTIADEMDAPNHNVEVFGGNIVVSPWSRWTYAKPMESVLEQLRSHAPEGYSAREAPFKFIFPTSHGALGPDLYVVNLDMAQNDTPFAPGESLAMVGEFTSPSTRGNDLTVKLDIYGRTVPVYLLFDMKQRELTVYSDPSERGYLTHTTVQFGKHVQIPAPFDFELDTSAFTA</sequence>
<proteinExistence type="predicted"/>
<dbReference type="Proteomes" id="UP000277256">
    <property type="component" value="Unassembled WGS sequence"/>
</dbReference>